<dbReference type="PANTHER" id="PTHR30308">
    <property type="entry name" value="TMRNA-BINDING COMPONENT OF TRANS-TRANSLATION TAGGING COMPLEX"/>
    <property type="match status" value="1"/>
</dbReference>
<dbReference type="EMBL" id="FNHU01000017">
    <property type="protein sequence ID" value="SDN19647.1"/>
    <property type="molecule type" value="Genomic_DNA"/>
</dbReference>
<evidence type="ECO:0000256" key="1">
    <source>
        <dbReference type="ARBA" id="ARBA00022490"/>
    </source>
</evidence>
<gene>
    <name evidence="3" type="primary">smpB</name>
    <name evidence="5" type="ORF">SAMN04487766_11735</name>
    <name evidence="6" type="ORF">SAMN05216355_101264</name>
</gene>
<feature type="region of interest" description="Disordered" evidence="4">
    <location>
        <begin position="155"/>
        <end position="176"/>
    </location>
</feature>
<dbReference type="Gene3D" id="2.40.280.10">
    <property type="match status" value="1"/>
</dbReference>
<dbReference type="Pfam" id="PF01668">
    <property type="entry name" value="SmpB"/>
    <property type="match status" value="1"/>
</dbReference>
<dbReference type="STRING" id="332524.SAMN04487766_11735"/>
<dbReference type="CDD" id="cd09294">
    <property type="entry name" value="SmpB"/>
    <property type="match status" value="1"/>
</dbReference>
<sequence length="176" mass="20024">MAKKTEGTRKPTPAERAKAAADAHKTIARNRKATHDYFIEDRYEAGLALTGTEVKALRMGRASLTEAWIEIDRNGEAWLQGAHIPEYLQGTWNNHSPRRKRKLLLHRAELDKLAQRVQAKGYTIVPLELYFTGGRVKLEIALARGKQDWDKRQALREAQDKREAARAMAAANRRRG</sequence>
<reference evidence="7" key="1">
    <citation type="submission" date="2016-10" db="EMBL/GenBank/DDBJ databases">
        <authorList>
            <person name="Varghese N."/>
            <person name="Submissions S."/>
        </authorList>
    </citation>
    <scope>NUCLEOTIDE SEQUENCE [LARGE SCALE GENOMIC DNA]</scope>
    <source>
        <strain evidence="7">DSM 27982</strain>
    </source>
</reference>
<dbReference type="Proteomes" id="UP000198541">
    <property type="component" value="Unassembled WGS sequence"/>
</dbReference>
<name>A0A1G9ZKC5_9ACTO</name>
<dbReference type="NCBIfam" id="TIGR00086">
    <property type="entry name" value="smpB"/>
    <property type="match status" value="1"/>
</dbReference>
<dbReference type="GO" id="GO:0005829">
    <property type="term" value="C:cytosol"/>
    <property type="evidence" value="ECO:0007669"/>
    <property type="project" value="TreeGrafter"/>
</dbReference>
<dbReference type="InterPro" id="IPR000037">
    <property type="entry name" value="SsrA-bd_prot"/>
</dbReference>
<dbReference type="RefSeq" id="WP_092532207.1">
    <property type="nucleotide sequence ID" value="NZ_FNHU01000017.1"/>
</dbReference>
<dbReference type="PROSITE" id="PS01317">
    <property type="entry name" value="SSRP"/>
    <property type="match status" value="1"/>
</dbReference>
<dbReference type="GO" id="GO:0003723">
    <property type="term" value="F:RNA binding"/>
    <property type="evidence" value="ECO:0007669"/>
    <property type="project" value="UniProtKB-UniRule"/>
</dbReference>
<keyword evidence="2 3" id="KW-0694">RNA-binding</keyword>
<protein>
    <recommendedName>
        <fullName evidence="3">SsrA-binding protein</fullName>
    </recommendedName>
    <alternativeName>
        <fullName evidence="3">Small protein B</fullName>
    </alternativeName>
</protein>
<evidence type="ECO:0000256" key="4">
    <source>
        <dbReference type="SAM" id="MobiDB-lite"/>
    </source>
</evidence>
<dbReference type="InterPro" id="IPR020081">
    <property type="entry name" value="SsrA-bd_prot_CS"/>
</dbReference>
<dbReference type="GO" id="GO:0070930">
    <property type="term" value="P:trans-translation-dependent protein tagging"/>
    <property type="evidence" value="ECO:0007669"/>
    <property type="project" value="TreeGrafter"/>
</dbReference>
<evidence type="ECO:0000256" key="3">
    <source>
        <dbReference type="HAMAP-Rule" id="MF_00023"/>
    </source>
</evidence>
<dbReference type="SUPFAM" id="SSF74982">
    <property type="entry name" value="Small protein B (SmpB)"/>
    <property type="match status" value="1"/>
</dbReference>
<feature type="compositionally biased region" description="Low complexity" evidence="4">
    <location>
        <begin position="166"/>
        <end position="176"/>
    </location>
</feature>
<evidence type="ECO:0000256" key="2">
    <source>
        <dbReference type="ARBA" id="ARBA00022884"/>
    </source>
</evidence>
<dbReference type="HAMAP" id="MF_00023">
    <property type="entry name" value="SmpB"/>
    <property type="match status" value="1"/>
</dbReference>
<feature type="compositionally biased region" description="Basic and acidic residues" evidence="4">
    <location>
        <begin position="155"/>
        <end position="165"/>
    </location>
</feature>
<feature type="region of interest" description="Disordered" evidence="4">
    <location>
        <begin position="1"/>
        <end position="23"/>
    </location>
</feature>
<comment type="function">
    <text evidence="3">Required for rescue of stalled ribosomes mediated by trans-translation. Binds to transfer-messenger RNA (tmRNA), required for stable association of tmRNA with ribosomes. tmRNA and SmpB together mimic tRNA shape, replacing the anticodon stem-loop with SmpB. tmRNA is encoded by the ssrA gene; the 2 termini fold to resemble tRNA(Ala) and it encodes a 'tag peptide', a short internal open reading frame. During trans-translation Ala-aminoacylated tmRNA acts like a tRNA, entering the A-site of stalled ribosomes, displacing the stalled mRNA. The ribosome then switches to translate the ORF on the tmRNA; the nascent peptide is terminated with the 'tag peptide' encoded by the tmRNA and targeted for degradation. The ribosome is freed to recommence translation, which seems to be the essential function of trans-translation.</text>
</comment>
<evidence type="ECO:0000313" key="7">
    <source>
        <dbReference type="Proteomes" id="UP000198541"/>
    </source>
</evidence>
<dbReference type="OrthoDB" id="9805462at2"/>
<organism evidence="6 7">
    <name type="scientific">Actinomyces ruminicola</name>
    <dbReference type="NCBI Taxonomy" id="332524"/>
    <lineage>
        <taxon>Bacteria</taxon>
        <taxon>Bacillati</taxon>
        <taxon>Actinomycetota</taxon>
        <taxon>Actinomycetes</taxon>
        <taxon>Actinomycetales</taxon>
        <taxon>Actinomycetaceae</taxon>
        <taxon>Actinomyces</taxon>
    </lineage>
</organism>
<dbReference type="Proteomes" id="UP000199671">
    <property type="component" value="Unassembled WGS sequence"/>
</dbReference>
<accession>A0A1G9ZKC5</accession>
<comment type="subcellular location">
    <subcellularLocation>
        <location evidence="3">Cytoplasm</location>
    </subcellularLocation>
    <text evidence="3">The tmRNA-SmpB complex associates with stalled 70S ribosomes.</text>
</comment>
<reference evidence="6 8" key="2">
    <citation type="submission" date="2016-10" db="EMBL/GenBank/DDBJ databases">
        <authorList>
            <person name="de Groot N.N."/>
        </authorList>
    </citation>
    <scope>NUCLEOTIDE SEQUENCE [LARGE SCALE GENOMIC DNA]</scope>
    <source>
        <strain evidence="6">DSM 27982</strain>
        <strain evidence="5 8">KPR-7B</strain>
    </source>
</reference>
<evidence type="ECO:0000313" key="6">
    <source>
        <dbReference type="EMBL" id="SDN21758.1"/>
    </source>
</evidence>
<dbReference type="NCBIfam" id="NF003843">
    <property type="entry name" value="PRK05422.1"/>
    <property type="match status" value="1"/>
</dbReference>
<dbReference type="GO" id="GO:0070929">
    <property type="term" value="P:trans-translation"/>
    <property type="evidence" value="ECO:0007669"/>
    <property type="project" value="UniProtKB-UniRule"/>
</dbReference>
<evidence type="ECO:0000313" key="8">
    <source>
        <dbReference type="Proteomes" id="UP000199671"/>
    </source>
</evidence>
<dbReference type="InterPro" id="IPR023620">
    <property type="entry name" value="SmpB"/>
</dbReference>
<dbReference type="AlphaFoldDB" id="A0A1G9ZKC5"/>
<evidence type="ECO:0000313" key="5">
    <source>
        <dbReference type="EMBL" id="SDN19647.1"/>
    </source>
</evidence>
<dbReference type="PANTHER" id="PTHR30308:SF2">
    <property type="entry name" value="SSRA-BINDING PROTEIN"/>
    <property type="match status" value="1"/>
</dbReference>
<dbReference type="EMBL" id="FNIM01000001">
    <property type="protein sequence ID" value="SDN21758.1"/>
    <property type="molecule type" value="Genomic_DNA"/>
</dbReference>
<keyword evidence="1 3" id="KW-0963">Cytoplasm</keyword>
<proteinExistence type="inferred from homology"/>
<comment type="similarity">
    <text evidence="3">Belongs to the SmpB family.</text>
</comment>
<keyword evidence="7" id="KW-1185">Reference proteome</keyword>